<dbReference type="KEGG" id="pau:PA14_63680"/>
<evidence type="ECO:0008006" key="3">
    <source>
        <dbReference type="Google" id="ProtNLM"/>
    </source>
</evidence>
<gene>
    <name evidence="1" type="ordered locus">PA14_63680</name>
</gene>
<dbReference type="InterPro" id="IPR005358">
    <property type="entry name" value="Puta_zinc/iron-chelating_dom"/>
</dbReference>
<dbReference type="PANTHER" id="PTHR35866">
    <property type="entry name" value="PUTATIVE-RELATED"/>
    <property type="match status" value="1"/>
</dbReference>
<accession>A0A0H2ZHT7</accession>
<dbReference type="EMBL" id="CP000438">
    <property type="protein sequence ID" value="ABJ14200.1"/>
    <property type="molecule type" value="Genomic_DNA"/>
</dbReference>
<dbReference type="HOGENOM" id="CLU_132545_0_0_6"/>
<sequence>MAGGPTALTLIARTSATGAQPLSLRARFPRPRPPMKKIPLAAADPDRLDTWVKYREGLCGECNATCCTLPVEVRIDDLIRMRLVDEFEREEPAKRIAKRLEKDGVIEHFNHKREIFTLTRMANGDCLYLDRKTRLCTIYARRPDTCRNHPRIGPRPGHCAYRPK</sequence>
<dbReference type="Proteomes" id="UP000000653">
    <property type="component" value="Chromosome"/>
</dbReference>
<dbReference type="PANTHER" id="PTHR35866:SF1">
    <property type="entry name" value="YKGJ FAMILY CYSTEINE CLUSTER PROTEIN"/>
    <property type="match status" value="1"/>
</dbReference>
<proteinExistence type="predicted"/>
<reference evidence="1 2" key="1">
    <citation type="journal article" date="2006" name="Genome Biol.">
        <title>Genomic analysis reveals that Pseudomonas aeruginosa virulence is combinatorial.</title>
        <authorList>
            <person name="Lee D.G."/>
            <person name="Urbach J.M."/>
            <person name="Wu G."/>
            <person name="Liberati N.T."/>
            <person name="Feinbaum R.L."/>
            <person name="Miyata S."/>
            <person name="Diggins L.T."/>
            <person name="He J."/>
            <person name="Saucier M."/>
            <person name="Deziel E."/>
            <person name="Friedman L."/>
            <person name="Li L."/>
            <person name="Grills G."/>
            <person name="Montgomery K."/>
            <person name="Kucherlapati R."/>
            <person name="Rahme L.G."/>
            <person name="Ausubel F.M."/>
        </authorList>
    </citation>
    <scope>NUCLEOTIDE SEQUENCE [LARGE SCALE GENOMIC DNA]</scope>
    <source>
        <strain evidence="1 2">UCBPP-PA14</strain>
    </source>
</reference>
<dbReference type="RefSeq" id="WP_003135287.1">
    <property type="nucleotide sequence ID" value="NC_008463.1"/>
</dbReference>
<dbReference type="Pfam" id="PF03692">
    <property type="entry name" value="CxxCxxCC"/>
    <property type="match status" value="1"/>
</dbReference>
<evidence type="ECO:0000313" key="1">
    <source>
        <dbReference type="EMBL" id="ABJ14200.1"/>
    </source>
</evidence>
<evidence type="ECO:0000313" key="2">
    <source>
        <dbReference type="Proteomes" id="UP000000653"/>
    </source>
</evidence>
<organism evidence="1 2">
    <name type="scientific">Pseudomonas aeruginosa (strain UCBPP-PA14)</name>
    <dbReference type="NCBI Taxonomy" id="208963"/>
    <lineage>
        <taxon>Bacteria</taxon>
        <taxon>Pseudomonadati</taxon>
        <taxon>Pseudomonadota</taxon>
        <taxon>Gammaproteobacteria</taxon>
        <taxon>Pseudomonadales</taxon>
        <taxon>Pseudomonadaceae</taxon>
        <taxon>Pseudomonas</taxon>
    </lineage>
</organism>
<protein>
    <recommendedName>
        <fullName evidence="3">YkgJ family cysteine cluster protein</fullName>
    </recommendedName>
</protein>
<dbReference type="AlphaFoldDB" id="A0A0H2ZHT7"/>
<name>A0A0H2ZHT7_PSEAB</name>